<dbReference type="OrthoDB" id="5772680at2"/>
<dbReference type="RefSeq" id="WP_137091543.1">
    <property type="nucleotide sequence ID" value="NZ_CP028923.1"/>
</dbReference>
<evidence type="ECO:0000256" key="5">
    <source>
        <dbReference type="ARBA" id="ARBA00023136"/>
    </source>
</evidence>
<organism evidence="8 9">
    <name type="scientific">Mangrovivirga cuniculi</name>
    <dbReference type="NCBI Taxonomy" id="2715131"/>
    <lineage>
        <taxon>Bacteria</taxon>
        <taxon>Pseudomonadati</taxon>
        <taxon>Bacteroidota</taxon>
        <taxon>Cytophagia</taxon>
        <taxon>Cytophagales</taxon>
        <taxon>Mangrovivirgaceae</taxon>
        <taxon>Mangrovivirga</taxon>
    </lineage>
</organism>
<evidence type="ECO:0000256" key="3">
    <source>
        <dbReference type="ARBA" id="ARBA00022692"/>
    </source>
</evidence>
<protein>
    <submittedName>
        <fullName evidence="8">PspC family transcriptional regulator</fullName>
    </submittedName>
</protein>
<evidence type="ECO:0000256" key="4">
    <source>
        <dbReference type="ARBA" id="ARBA00022989"/>
    </source>
</evidence>
<reference evidence="8 9" key="1">
    <citation type="submission" date="2018-04" db="EMBL/GenBank/DDBJ databases">
        <title>Complete genome uncultured novel isolate.</title>
        <authorList>
            <person name="Merlino G."/>
        </authorList>
    </citation>
    <scope>NUCLEOTIDE SEQUENCE [LARGE SCALE GENOMIC DNA]</scope>
    <source>
        <strain evidence="9">R1DC9</strain>
    </source>
</reference>
<accession>A0A4D7JUU6</accession>
<evidence type="ECO:0000256" key="6">
    <source>
        <dbReference type="SAM" id="Phobius"/>
    </source>
</evidence>
<keyword evidence="9" id="KW-1185">Reference proteome</keyword>
<keyword evidence="2" id="KW-1003">Cell membrane</keyword>
<dbReference type="PANTHER" id="PTHR33885">
    <property type="entry name" value="PHAGE SHOCK PROTEIN C"/>
    <property type="match status" value="1"/>
</dbReference>
<dbReference type="Pfam" id="PF04024">
    <property type="entry name" value="PspC"/>
    <property type="match status" value="1"/>
</dbReference>
<proteinExistence type="predicted"/>
<evidence type="ECO:0000256" key="2">
    <source>
        <dbReference type="ARBA" id="ARBA00022475"/>
    </source>
</evidence>
<feature type="transmembrane region" description="Helical" evidence="6">
    <location>
        <begin position="38"/>
        <end position="63"/>
    </location>
</feature>
<dbReference type="PANTHER" id="PTHR33885:SF3">
    <property type="entry name" value="PHAGE SHOCK PROTEIN C"/>
    <property type="match status" value="1"/>
</dbReference>
<dbReference type="GO" id="GO:0005886">
    <property type="term" value="C:plasma membrane"/>
    <property type="evidence" value="ECO:0007669"/>
    <property type="project" value="UniProtKB-SubCell"/>
</dbReference>
<dbReference type="KEGG" id="fpf:DCC35_14960"/>
<name>A0A4D7JUU6_9BACT</name>
<keyword evidence="5 6" id="KW-0472">Membrane</keyword>
<evidence type="ECO:0000313" key="9">
    <source>
        <dbReference type="Proteomes" id="UP000298616"/>
    </source>
</evidence>
<dbReference type="InterPro" id="IPR007168">
    <property type="entry name" value="Phageshock_PspC_N"/>
</dbReference>
<dbReference type="AlphaFoldDB" id="A0A4D7JUU6"/>
<dbReference type="EMBL" id="CP028923">
    <property type="protein sequence ID" value="QCK15946.1"/>
    <property type="molecule type" value="Genomic_DNA"/>
</dbReference>
<dbReference type="Proteomes" id="UP000298616">
    <property type="component" value="Chromosome"/>
</dbReference>
<evidence type="ECO:0000259" key="7">
    <source>
        <dbReference type="Pfam" id="PF04024"/>
    </source>
</evidence>
<evidence type="ECO:0000313" key="8">
    <source>
        <dbReference type="EMBL" id="QCK15946.1"/>
    </source>
</evidence>
<keyword evidence="4 6" id="KW-1133">Transmembrane helix</keyword>
<dbReference type="InterPro" id="IPR052027">
    <property type="entry name" value="PspC"/>
</dbReference>
<keyword evidence="3 6" id="KW-0812">Transmembrane</keyword>
<evidence type="ECO:0000256" key="1">
    <source>
        <dbReference type="ARBA" id="ARBA00004162"/>
    </source>
</evidence>
<comment type="subcellular location">
    <subcellularLocation>
        <location evidence="1">Cell membrane</location>
        <topology evidence="1">Single-pass membrane protein</topology>
    </subcellularLocation>
</comment>
<sequence length="73" mass="8453">MDSYNDRELKRSSKDKMIAGVIGGLAEYFNMDVSLLRIIYVLVSLFSAAFPGLIVYIILWIIMPERQYYGNNR</sequence>
<feature type="domain" description="Phage shock protein PspC N-terminal" evidence="7">
    <location>
        <begin position="8"/>
        <end position="65"/>
    </location>
</feature>
<gene>
    <name evidence="8" type="ORF">DCC35_14960</name>
</gene>